<name>A0AAP2RCM8_9EURY</name>
<evidence type="ECO:0000259" key="1">
    <source>
        <dbReference type="Pfam" id="PF13480"/>
    </source>
</evidence>
<sequence length="344" mass="40285">MPVKIMNEKETWDSFIDDSSYGSLFHKWDFLKIIEKYSGFELIPYGFYKGNELICLFPMFYKVKNGIKMLLSPPPQVLVYIPHLGFVMHSSFKTFKQKKKESYLNSVVSEFNEEISKISPNLISIYTVPGLYDLRQFIWTGYDLRTQYSYTIDLNNSLDDIFDNFEKPLKKKLKPMISNNSDLTLKQVNDVDTFVNIMRERLAPYGTNFFSTQSPDYIKDILSAFPDNVRLAFLYDKDEIVAMNVICKYKGRVTSWMGSPHIKDGNYNDYLLWQTIKEAKEEGCTIYENWGADTQRLCLFKSKFNPSLELSFNINKRDTRGLLAGWAYDNVLNRPQIRSLLLRH</sequence>
<dbReference type="RefSeq" id="WP_230741713.1">
    <property type="nucleotide sequence ID" value="NZ_PGCK01000005.1"/>
</dbReference>
<dbReference type="InterPro" id="IPR016181">
    <property type="entry name" value="Acyl_CoA_acyltransferase"/>
</dbReference>
<dbReference type="InterPro" id="IPR050644">
    <property type="entry name" value="PG_Glycine_Bridge_Synth"/>
</dbReference>
<comment type="caution">
    <text evidence="2">The sequence shown here is derived from an EMBL/GenBank/DDBJ whole genome shotgun (WGS) entry which is preliminary data.</text>
</comment>
<gene>
    <name evidence="2" type="ORF">CUJ83_07690</name>
</gene>
<dbReference type="InterPro" id="IPR038740">
    <property type="entry name" value="BioF2-like_GNAT_dom"/>
</dbReference>
<feature type="domain" description="BioF2-like acetyltransferase" evidence="1">
    <location>
        <begin position="188"/>
        <end position="293"/>
    </location>
</feature>
<dbReference type="SUPFAM" id="SSF55729">
    <property type="entry name" value="Acyl-CoA N-acyltransferases (Nat)"/>
    <property type="match status" value="1"/>
</dbReference>
<evidence type="ECO:0000313" key="3">
    <source>
        <dbReference type="Proteomes" id="UP001320159"/>
    </source>
</evidence>
<dbReference type="AlphaFoldDB" id="A0AAP2RCM8"/>
<protein>
    <submittedName>
        <fullName evidence="2">GNAT family N-acetyltransferase</fullName>
    </submittedName>
</protein>
<organism evidence="2 3">
    <name type="scientific">Methanooceanicella nereidis</name>
    <dbReference type="NCBI Taxonomy" id="2052831"/>
    <lineage>
        <taxon>Archaea</taxon>
        <taxon>Methanobacteriati</taxon>
        <taxon>Methanobacteriota</taxon>
        <taxon>Stenosarchaea group</taxon>
        <taxon>Methanomicrobia</taxon>
        <taxon>Methanocellales</taxon>
        <taxon>Methanocellaceae</taxon>
        <taxon>Methanooceanicella</taxon>
    </lineage>
</organism>
<keyword evidence="3" id="KW-1185">Reference proteome</keyword>
<reference evidence="2 3" key="1">
    <citation type="submission" date="2017-11" db="EMBL/GenBank/DDBJ databases">
        <title>Isolation and Characterization of Family Methanocellaceae Species from Potential Methane Hydrate Area Offshore Southwestern Taiwan.</title>
        <authorList>
            <person name="Zhang W.-L."/>
            <person name="Chen W.-C."/>
            <person name="Lai M.-C."/>
            <person name="Chen S.-C."/>
        </authorList>
    </citation>
    <scope>NUCLEOTIDE SEQUENCE [LARGE SCALE GENOMIC DNA]</scope>
    <source>
        <strain evidence="2 3">CWC-04</strain>
    </source>
</reference>
<dbReference type="PANTHER" id="PTHR36174">
    <property type="entry name" value="LIPID II:GLYCINE GLYCYLTRANSFERASE"/>
    <property type="match status" value="1"/>
</dbReference>
<dbReference type="Gene3D" id="3.40.630.30">
    <property type="match status" value="1"/>
</dbReference>
<dbReference type="PANTHER" id="PTHR36174:SF1">
    <property type="entry name" value="LIPID II:GLYCINE GLYCYLTRANSFERASE"/>
    <property type="match status" value="1"/>
</dbReference>
<dbReference type="Proteomes" id="UP001320159">
    <property type="component" value="Unassembled WGS sequence"/>
</dbReference>
<accession>A0AAP2RCM8</accession>
<dbReference type="Pfam" id="PF13480">
    <property type="entry name" value="Acetyltransf_6"/>
    <property type="match status" value="1"/>
</dbReference>
<proteinExistence type="predicted"/>
<evidence type="ECO:0000313" key="2">
    <source>
        <dbReference type="EMBL" id="MCD1294878.1"/>
    </source>
</evidence>
<dbReference type="EMBL" id="PGCK01000005">
    <property type="protein sequence ID" value="MCD1294878.1"/>
    <property type="molecule type" value="Genomic_DNA"/>
</dbReference>